<dbReference type="Proteomes" id="UP000822688">
    <property type="component" value="Chromosome 2"/>
</dbReference>
<accession>A0A8T0IRE1</accession>
<feature type="domain" description="Subtilisin-like protease fibronectin type-III" evidence="1">
    <location>
        <begin position="13"/>
        <end position="75"/>
    </location>
</feature>
<evidence type="ECO:0000259" key="1">
    <source>
        <dbReference type="Pfam" id="PF17766"/>
    </source>
</evidence>
<comment type="caution">
    <text evidence="2">The sequence shown here is derived from an EMBL/GenBank/DDBJ whole genome shotgun (WGS) entry which is preliminary data.</text>
</comment>
<proteinExistence type="predicted"/>
<name>A0A8T0IRE1_CERPU</name>
<dbReference type="AlphaFoldDB" id="A0A8T0IRE1"/>
<organism evidence="2 3">
    <name type="scientific">Ceratodon purpureus</name>
    <name type="common">Fire moss</name>
    <name type="synonym">Dicranum purpureum</name>
    <dbReference type="NCBI Taxonomy" id="3225"/>
    <lineage>
        <taxon>Eukaryota</taxon>
        <taxon>Viridiplantae</taxon>
        <taxon>Streptophyta</taxon>
        <taxon>Embryophyta</taxon>
        <taxon>Bryophyta</taxon>
        <taxon>Bryophytina</taxon>
        <taxon>Bryopsida</taxon>
        <taxon>Dicranidae</taxon>
        <taxon>Pseudoditrichales</taxon>
        <taxon>Ditrichaceae</taxon>
        <taxon>Ceratodon</taxon>
    </lineage>
</organism>
<protein>
    <recommendedName>
        <fullName evidence="1">Subtilisin-like protease fibronectin type-III domain-containing protein</fullName>
    </recommendedName>
</protein>
<gene>
    <name evidence="2" type="ORF">KC19_2G025400</name>
</gene>
<dbReference type="Pfam" id="PF17766">
    <property type="entry name" value="fn3_6"/>
    <property type="match status" value="1"/>
</dbReference>
<dbReference type="Gene3D" id="2.60.40.2310">
    <property type="match status" value="1"/>
</dbReference>
<reference evidence="2" key="1">
    <citation type="submission" date="2020-06" db="EMBL/GenBank/DDBJ databases">
        <title>WGS assembly of Ceratodon purpureus strain R40.</title>
        <authorList>
            <person name="Carey S.B."/>
            <person name="Jenkins J."/>
            <person name="Shu S."/>
            <person name="Lovell J.T."/>
            <person name="Sreedasyam A."/>
            <person name="Maumus F."/>
            <person name="Tiley G.P."/>
            <person name="Fernandez-Pozo N."/>
            <person name="Barry K."/>
            <person name="Chen C."/>
            <person name="Wang M."/>
            <person name="Lipzen A."/>
            <person name="Daum C."/>
            <person name="Saski C.A."/>
            <person name="Payton A.C."/>
            <person name="Mcbreen J.C."/>
            <person name="Conrad R.E."/>
            <person name="Kollar L.M."/>
            <person name="Olsson S."/>
            <person name="Huttunen S."/>
            <person name="Landis J.B."/>
            <person name="Wickett N.J."/>
            <person name="Johnson M.G."/>
            <person name="Rensing S.A."/>
            <person name="Grimwood J."/>
            <person name="Schmutz J."/>
            <person name="Mcdaniel S.F."/>
        </authorList>
    </citation>
    <scope>NUCLEOTIDE SEQUENCE</scope>
    <source>
        <strain evidence="2">R40</strain>
    </source>
</reference>
<sequence>MLKWEPRVSALKASVDVQPKGFHVTIEPSTLIFSSAMNKQAFKLIGAPTCAICFTNKYQACGSLSWIDGEDVVRSHGRFIWTWSVASVVIKKSSASTKYRS</sequence>
<evidence type="ECO:0000313" key="2">
    <source>
        <dbReference type="EMBL" id="KAG0585615.1"/>
    </source>
</evidence>
<evidence type="ECO:0000313" key="3">
    <source>
        <dbReference type="Proteomes" id="UP000822688"/>
    </source>
</evidence>
<keyword evidence="3" id="KW-1185">Reference proteome</keyword>
<dbReference type="EMBL" id="CM026422">
    <property type="protein sequence ID" value="KAG0585615.1"/>
    <property type="molecule type" value="Genomic_DNA"/>
</dbReference>
<dbReference type="InterPro" id="IPR041469">
    <property type="entry name" value="Subtilisin-like_FN3"/>
</dbReference>